<organism evidence="5 6">
    <name type="scientific">Candidatus Woesebacteria bacterium GWA1_41_8</name>
    <dbReference type="NCBI Taxonomy" id="1802471"/>
    <lineage>
        <taxon>Bacteria</taxon>
        <taxon>Candidatus Woeseibacteriota</taxon>
    </lineage>
</organism>
<dbReference type="PANTHER" id="PTHR12526">
    <property type="entry name" value="GLYCOSYLTRANSFERASE"/>
    <property type="match status" value="1"/>
</dbReference>
<dbReference type="AlphaFoldDB" id="A0A1F7WK46"/>
<gene>
    <name evidence="5" type="ORF">A2115_02995</name>
</gene>
<feature type="domain" description="Glycosyl transferase family 1" evidence="4">
    <location>
        <begin position="185"/>
        <end position="327"/>
    </location>
</feature>
<dbReference type="GO" id="GO:0016757">
    <property type="term" value="F:glycosyltransferase activity"/>
    <property type="evidence" value="ECO:0007669"/>
    <property type="project" value="UniProtKB-KW"/>
</dbReference>
<keyword evidence="2" id="KW-0328">Glycosyltransferase</keyword>
<dbReference type="Pfam" id="PF00534">
    <property type="entry name" value="Glycos_transf_1"/>
    <property type="match status" value="1"/>
</dbReference>
<evidence type="ECO:0000256" key="1">
    <source>
        <dbReference type="ARBA" id="ARBA00009481"/>
    </source>
</evidence>
<evidence type="ECO:0000259" key="4">
    <source>
        <dbReference type="Pfam" id="PF00534"/>
    </source>
</evidence>
<dbReference type="SUPFAM" id="SSF53756">
    <property type="entry name" value="UDP-Glycosyltransferase/glycogen phosphorylase"/>
    <property type="match status" value="1"/>
</dbReference>
<sequence>MKIAFISFYSGSVNRGSEAFVHELASRISKSHTVHVFQEGKDSTDASYRTLQTPVGVNWKKKDMTGTLWRRFFIDYWSVKIAHHVIKVLPQIWKEKYDIVFPINGGWQPAFLRILTWLYGGKMVVSGQSGIGWDDRNNLWSFPNSFIGLSRKAQAWAKRANPFLKNIMYIPNGADLSKFNPQGEKFKTKLQPPIILCVGAFTKQKRIDLAIKAVSKLSGVSLLVAGDGELKNYLTGLGNRLLGDRFELISVKHEAMPKVYRVADLFTLLPGGSEAFGIVFVEAMATNLPVVTIDDAQRREIVGEAGILVDPDDSEEYHAALKEALGKNWGGIPRKQAEKFDWDNIAKDYEKLFLDLIN</sequence>
<reference evidence="5 6" key="1">
    <citation type="journal article" date="2016" name="Nat. Commun.">
        <title>Thousands of microbial genomes shed light on interconnected biogeochemical processes in an aquifer system.</title>
        <authorList>
            <person name="Anantharaman K."/>
            <person name="Brown C.T."/>
            <person name="Hug L.A."/>
            <person name="Sharon I."/>
            <person name="Castelle C.J."/>
            <person name="Probst A.J."/>
            <person name="Thomas B.C."/>
            <person name="Singh A."/>
            <person name="Wilkins M.J."/>
            <person name="Karaoz U."/>
            <person name="Brodie E.L."/>
            <person name="Williams K.H."/>
            <person name="Hubbard S.S."/>
            <person name="Banfield J.F."/>
        </authorList>
    </citation>
    <scope>NUCLEOTIDE SEQUENCE [LARGE SCALE GENOMIC DNA]</scope>
</reference>
<comment type="caution">
    <text evidence="5">The sequence shown here is derived from an EMBL/GenBank/DDBJ whole genome shotgun (WGS) entry which is preliminary data.</text>
</comment>
<dbReference type="EMBL" id="MGFJ01000022">
    <property type="protein sequence ID" value="OGM02405.1"/>
    <property type="molecule type" value="Genomic_DNA"/>
</dbReference>
<proteinExistence type="inferred from homology"/>
<accession>A0A1F7WK46</accession>
<evidence type="ECO:0000256" key="3">
    <source>
        <dbReference type="ARBA" id="ARBA00022679"/>
    </source>
</evidence>
<evidence type="ECO:0000313" key="5">
    <source>
        <dbReference type="EMBL" id="OGM02405.1"/>
    </source>
</evidence>
<comment type="similarity">
    <text evidence="1">Belongs to the glycosyltransferase group 1 family. Glycosyltransferase 4 subfamily.</text>
</comment>
<dbReference type="STRING" id="1802471.A2115_02995"/>
<evidence type="ECO:0000313" key="6">
    <source>
        <dbReference type="Proteomes" id="UP000176198"/>
    </source>
</evidence>
<keyword evidence="3" id="KW-0808">Transferase</keyword>
<dbReference type="PANTHER" id="PTHR12526:SF640">
    <property type="entry name" value="COLANIC ACID BIOSYNTHESIS GLYCOSYLTRANSFERASE WCAL-RELATED"/>
    <property type="match status" value="1"/>
</dbReference>
<dbReference type="Gene3D" id="3.40.50.2000">
    <property type="entry name" value="Glycogen Phosphorylase B"/>
    <property type="match status" value="2"/>
</dbReference>
<dbReference type="InterPro" id="IPR001296">
    <property type="entry name" value="Glyco_trans_1"/>
</dbReference>
<protein>
    <recommendedName>
        <fullName evidence="4">Glycosyl transferase family 1 domain-containing protein</fullName>
    </recommendedName>
</protein>
<name>A0A1F7WK46_9BACT</name>
<evidence type="ECO:0000256" key="2">
    <source>
        <dbReference type="ARBA" id="ARBA00022676"/>
    </source>
</evidence>
<dbReference type="Proteomes" id="UP000176198">
    <property type="component" value="Unassembled WGS sequence"/>
</dbReference>